<evidence type="ECO:0000313" key="2">
    <source>
        <dbReference type="Proteomes" id="UP000180194"/>
    </source>
</evidence>
<dbReference type="InterPro" id="IPR016155">
    <property type="entry name" value="Mopterin_synth/thiamin_S_b"/>
</dbReference>
<comment type="caution">
    <text evidence="1">The sequence shown here is derived from an EMBL/GenBank/DDBJ whole genome shotgun (WGS) entry which is preliminary data.</text>
</comment>
<reference evidence="1 2" key="1">
    <citation type="submission" date="2016-07" db="EMBL/GenBank/DDBJ databases">
        <title>Bacillus oceanisediminis whole genome.</title>
        <authorList>
            <person name="Pal Y."/>
            <person name="Verma A."/>
            <person name="Mual P."/>
            <person name="Srinivasan K."/>
        </authorList>
    </citation>
    <scope>NUCLEOTIDE SEQUENCE [LARGE SCALE GENOMIC DNA]</scope>
    <source>
        <strain evidence="1 2">Bhandara28</strain>
    </source>
</reference>
<gene>
    <name evidence="1" type="ORF">BBV17_29120</name>
</gene>
<keyword evidence="2" id="KW-1185">Reference proteome</keyword>
<dbReference type="Pfam" id="PF02597">
    <property type="entry name" value="ThiS"/>
    <property type="match status" value="1"/>
</dbReference>
<name>A0ABX3CJX9_9BACI</name>
<proteinExistence type="predicted"/>
<dbReference type="EMBL" id="MBRJ01000062">
    <property type="protein sequence ID" value="OHX40713.1"/>
    <property type="molecule type" value="Genomic_DNA"/>
</dbReference>
<dbReference type="RefSeq" id="WP_071160042.1">
    <property type="nucleotide sequence ID" value="NZ_MBRJ01000062.1"/>
</dbReference>
<sequence length="80" mass="9460">MQIKTIYYGIFQEKAQKNEEIIETECENVIELYQELKQKYDFDLNVNEVLVAINDQYLNDLHYKLSNDDLVVFLHPMSGG</sequence>
<dbReference type="SUPFAM" id="SSF54285">
    <property type="entry name" value="MoaD/ThiS"/>
    <property type="match status" value="1"/>
</dbReference>
<dbReference type="Proteomes" id="UP000180194">
    <property type="component" value="Unassembled WGS sequence"/>
</dbReference>
<protein>
    <recommendedName>
        <fullName evidence="3">Molybdopterin synthase sulfur carrier subunit</fullName>
    </recommendedName>
</protein>
<evidence type="ECO:0008006" key="3">
    <source>
        <dbReference type="Google" id="ProtNLM"/>
    </source>
</evidence>
<evidence type="ECO:0000313" key="1">
    <source>
        <dbReference type="EMBL" id="OHX40713.1"/>
    </source>
</evidence>
<organism evidence="1 2">
    <name type="scientific">Cytobacillus oceanisediminis</name>
    <dbReference type="NCBI Taxonomy" id="665099"/>
    <lineage>
        <taxon>Bacteria</taxon>
        <taxon>Bacillati</taxon>
        <taxon>Bacillota</taxon>
        <taxon>Bacilli</taxon>
        <taxon>Bacillales</taxon>
        <taxon>Bacillaceae</taxon>
        <taxon>Cytobacillus</taxon>
    </lineage>
</organism>
<accession>A0ABX3CJX9</accession>
<dbReference type="InterPro" id="IPR003749">
    <property type="entry name" value="ThiS/MoaD-like"/>
</dbReference>
<dbReference type="Gene3D" id="3.10.20.30">
    <property type="match status" value="1"/>
</dbReference>
<dbReference type="InterPro" id="IPR012675">
    <property type="entry name" value="Beta-grasp_dom_sf"/>
</dbReference>